<keyword evidence="7" id="KW-0460">Magnesium</keyword>
<dbReference type="GO" id="GO:0035529">
    <property type="term" value="F:NADH pyrophosphatase activity"/>
    <property type="evidence" value="ECO:0007669"/>
    <property type="project" value="TreeGrafter"/>
</dbReference>
<accession>A0A412PII6</accession>
<comment type="similarity">
    <text evidence="3">Belongs to the Nudix hydrolase family. NudC subfamily.</text>
</comment>
<dbReference type="SUPFAM" id="SSF55811">
    <property type="entry name" value="Nudix"/>
    <property type="match status" value="1"/>
</dbReference>
<dbReference type="CDD" id="cd03429">
    <property type="entry name" value="NUDIX_NADH_pyrophosphatase_Nudt13"/>
    <property type="match status" value="1"/>
</dbReference>
<dbReference type="Pfam" id="PF09297">
    <property type="entry name" value="Zn_ribbon_NUD"/>
    <property type="match status" value="1"/>
</dbReference>
<dbReference type="GO" id="GO:0006742">
    <property type="term" value="P:NADP+ catabolic process"/>
    <property type="evidence" value="ECO:0007669"/>
    <property type="project" value="TreeGrafter"/>
</dbReference>
<name>A0A412PII6_9FIRM</name>
<dbReference type="InterPro" id="IPR020084">
    <property type="entry name" value="NUDIX_hydrolase_CS"/>
</dbReference>
<dbReference type="Gene3D" id="3.90.79.10">
    <property type="entry name" value="Nucleoside Triphosphate Pyrophosphohydrolase"/>
    <property type="match status" value="1"/>
</dbReference>
<organism evidence="11 12">
    <name type="scientific">Solobacterium moorei</name>
    <dbReference type="NCBI Taxonomy" id="102148"/>
    <lineage>
        <taxon>Bacteria</taxon>
        <taxon>Bacillati</taxon>
        <taxon>Bacillota</taxon>
        <taxon>Erysipelotrichia</taxon>
        <taxon>Erysipelotrichales</taxon>
        <taxon>Erysipelotrichaceae</taxon>
        <taxon>Solobacterium</taxon>
    </lineage>
</organism>
<proteinExistence type="inferred from homology"/>
<evidence type="ECO:0000259" key="10">
    <source>
        <dbReference type="PROSITE" id="PS51462"/>
    </source>
</evidence>
<dbReference type="EMBL" id="QRWX01000001">
    <property type="protein sequence ID" value="RGT57969.1"/>
    <property type="molecule type" value="Genomic_DNA"/>
</dbReference>
<dbReference type="Proteomes" id="UP000284731">
    <property type="component" value="Unassembled WGS sequence"/>
</dbReference>
<dbReference type="Pfam" id="PF00293">
    <property type="entry name" value="NUDIX"/>
    <property type="match status" value="1"/>
</dbReference>
<reference evidence="11 12" key="1">
    <citation type="submission" date="2018-08" db="EMBL/GenBank/DDBJ databases">
        <title>A genome reference for cultivated species of the human gut microbiota.</title>
        <authorList>
            <person name="Zou Y."/>
            <person name="Xue W."/>
            <person name="Luo G."/>
        </authorList>
    </citation>
    <scope>NUCLEOTIDE SEQUENCE [LARGE SCALE GENOMIC DNA]</scope>
    <source>
        <strain evidence="11 12">AF18-46</strain>
    </source>
</reference>
<comment type="cofactor">
    <cofactor evidence="2">
        <name>Zn(2+)</name>
        <dbReference type="ChEBI" id="CHEBI:29105"/>
    </cofactor>
</comment>
<evidence type="ECO:0000256" key="4">
    <source>
        <dbReference type="ARBA" id="ARBA00012381"/>
    </source>
</evidence>
<evidence type="ECO:0000256" key="2">
    <source>
        <dbReference type="ARBA" id="ARBA00001947"/>
    </source>
</evidence>
<dbReference type="InterPro" id="IPR000086">
    <property type="entry name" value="NUDIX_hydrolase_dom"/>
</dbReference>
<evidence type="ECO:0000256" key="1">
    <source>
        <dbReference type="ARBA" id="ARBA00001946"/>
    </source>
</evidence>
<dbReference type="InterPro" id="IPR015797">
    <property type="entry name" value="NUDIX_hydrolase-like_dom_sf"/>
</dbReference>
<dbReference type="RefSeq" id="WP_118764385.1">
    <property type="nucleotide sequence ID" value="NZ_CABJCF010000001.1"/>
</dbReference>
<gene>
    <name evidence="11" type="ORF">DWX20_02660</name>
</gene>
<evidence type="ECO:0000313" key="12">
    <source>
        <dbReference type="Proteomes" id="UP000284731"/>
    </source>
</evidence>
<dbReference type="Gene3D" id="3.90.79.20">
    <property type="match status" value="1"/>
</dbReference>
<evidence type="ECO:0000256" key="3">
    <source>
        <dbReference type="ARBA" id="ARBA00009595"/>
    </source>
</evidence>
<dbReference type="PROSITE" id="PS51462">
    <property type="entry name" value="NUDIX"/>
    <property type="match status" value="1"/>
</dbReference>
<keyword evidence="8" id="KW-0520">NAD</keyword>
<dbReference type="AlphaFoldDB" id="A0A412PII6"/>
<evidence type="ECO:0000256" key="5">
    <source>
        <dbReference type="ARBA" id="ARBA00022723"/>
    </source>
</evidence>
<protein>
    <recommendedName>
        <fullName evidence="4">NAD(+) diphosphatase</fullName>
        <ecNumber evidence="4">3.6.1.22</ecNumber>
    </recommendedName>
</protein>
<dbReference type="PANTHER" id="PTHR42904">
    <property type="entry name" value="NUDIX HYDROLASE, NUDC SUBFAMILY"/>
    <property type="match status" value="1"/>
</dbReference>
<dbReference type="PANTHER" id="PTHR42904:SF6">
    <property type="entry name" value="NAD-CAPPED RNA HYDROLASE NUDT12"/>
    <property type="match status" value="1"/>
</dbReference>
<feature type="domain" description="Nudix hydrolase" evidence="10">
    <location>
        <begin position="138"/>
        <end position="268"/>
    </location>
</feature>
<dbReference type="GO" id="GO:0019677">
    <property type="term" value="P:NAD+ catabolic process"/>
    <property type="evidence" value="ECO:0007669"/>
    <property type="project" value="TreeGrafter"/>
</dbReference>
<evidence type="ECO:0000256" key="6">
    <source>
        <dbReference type="ARBA" id="ARBA00022801"/>
    </source>
</evidence>
<sequence length="269" mass="31351">MIQDIYPHIYKNAFQTGVTPTDNDIIFSFEEDQVLMKDEHQFYRYHEISKKSSCYYLFSIDNLKFFLADLTSLNHIKVSFRAMRTFENRMLGFAAITAWQLYRWIQDNKYCGKCGHPMDFDQKERAMRCPHCSNIVYPKISPAVIVGITNDKGQILVTKYAHGHYQSYALVAGFCEIGETIEETVKREVKEETGLDITDIQYYKSQPWSFSSTLLLGFWCKAHGDTPIQMDENELRVARWADRDEAINSLDDASLTTEMIQYYKQGKIV</sequence>
<keyword evidence="6 11" id="KW-0378">Hydrolase</keyword>
<dbReference type="InterPro" id="IPR050241">
    <property type="entry name" value="NAD-cap_RNA_hydrolase_NudC"/>
</dbReference>
<dbReference type="GO" id="GO:0005829">
    <property type="term" value="C:cytosol"/>
    <property type="evidence" value="ECO:0007669"/>
    <property type="project" value="TreeGrafter"/>
</dbReference>
<comment type="cofactor">
    <cofactor evidence="1">
        <name>Mg(2+)</name>
        <dbReference type="ChEBI" id="CHEBI:18420"/>
    </cofactor>
</comment>
<evidence type="ECO:0000256" key="9">
    <source>
        <dbReference type="ARBA" id="ARBA00023679"/>
    </source>
</evidence>
<dbReference type="EC" id="3.6.1.22" evidence="4"/>
<dbReference type="PROSITE" id="PS00893">
    <property type="entry name" value="NUDIX_BOX"/>
    <property type="match status" value="1"/>
</dbReference>
<evidence type="ECO:0000256" key="7">
    <source>
        <dbReference type="ARBA" id="ARBA00022842"/>
    </source>
</evidence>
<evidence type="ECO:0000256" key="8">
    <source>
        <dbReference type="ARBA" id="ARBA00023027"/>
    </source>
</evidence>
<comment type="caution">
    <text evidence="11">The sequence shown here is derived from an EMBL/GenBank/DDBJ whole genome shotgun (WGS) entry which is preliminary data.</text>
</comment>
<dbReference type="NCBIfam" id="NF001299">
    <property type="entry name" value="PRK00241.1"/>
    <property type="match status" value="1"/>
</dbReference>
<dbReference type="InterPro" id="IPR049734">
    <property type="entry name" value="NudC-like_C"/>
</dbReference>
<dbReference type="GO" id="GO:0110153">
    <property type="term" value="F:RNA NAD-cap (NMN-forming) hydrolase activity"/>
    <property type="evidence" value="ECO:0007669"/>
    <property type="project" value="RHEA"/>
</dbReference>
<dbReference type="GO" id="GO:0046872">
    <property type="term" value="F:metal ion binding"/>
    <property type="evidence" value="ECO:0007669"/>
    <property type="project" value="UniProtKB-KW"/>
</dbReference>
<keyword evidence="5" id="KW-0479">Metal-binding</keyword>
<comment type="catalytic activity">
    <reaction evidence="9">
        <text>a 5'-end NAD(+)-phospho-ribonucleoside in mRNA + H2O = a 5'-end phospho-adenosine-phospho-ribonucleoside in mRNA + beta-nicotinamide D-ribonucleotide + 2 H(+)</text>
        <dbReference type="Rhea" id="RHEA:60876"/>
        <dbReference type="Rhea" id="RHEA-COMP:15698"/>
        <dbReference type="Rhea" id="RHEA-COMP:15719"/>
        <dbReference type="ChEBI" id="CHEBI:14649"/>
        <dbReference type="ChEBI" id="CHEBI:15377"/>
        <dbReference type="ChEBI" id="CHEBI:15378"/>
        <dbReference type="ChEBI" id="CHEBI:144029"/>
        <dbReference type="ChEBI" id="CHEBI:144051"/>
    </reaction>
    <physiologicalReaction direction="left-to-right" evidence="9">
        <dbReference type="Rhea" id="RHEA:60877"/>
    </physiologicalReaction>
</comment>
<dbReference type="InterPro" id="IPR015376">
    <property type="entry name" value="Znr_NADH_PPase"/>
</dbReference>
<evidence type="ECO:0000313" key="11">
    <source>
        <dbReference type="EMBL" id="RGT57969.1"/>
    </source>
</evidence>